<protein>
    <submittedName>
        <fullName evidence="3">Retrovirus-related pol polyprotein from transposon TNT 1-94</fullName>
    </submittedName>
</protein>
<dbReference type="EMBL" id="BQNB010015586">
    <property type="protein sequence ID" value="GJT41732.1"/>
    <property type="molecule type" value="Genomic_DNA"/>
</dbReference>
<accession>A0ABQ5DTQ0</accession>
<name>A0ABQ5DTQ0_9ASTR</name>
<comment type="caution">
    <text evidence="3">The sequence shown here is derived from an EMBL/GenBank/DDBJ whole genome shotgun (WGS) entry which is preliminary data.</text>
</comment>
<feature type="region of interest" description="Disordered" evidence="2">
    <location>
        <begin position="227"/>
        <end position="255"/>
    </location>
</feature>
<feature type="coiled-coil region" evidence="1">
    <location>
        <begin position="153"/>
        <end position="187"/>
    </location>
</feature>
<keyword evidence="1" id="KW-0175">Coiled coil</keyword>
<evidence type="ECO:0000313" key="3">
    <source>
        <dbReference type="EMBL" id="GJT41732.1"/>
    </source>
</evidence>
<organism evidence="3 4">
    <name type="scientific">Tanacetum coccineum</name>
    <dbReference type="NCBI Taxonomy" id="301880"/>
    <lineage>
        <taxon>Eukaryota</taxon>
        <taxon>Viridiplantae</taxon>
        <taxon>Streptophyta</taxon>
        <taxon>Embryophyta</taxon>
        <taxon>Tracheophyta</taxon>
        <taxon>Spermatophyta</taxon>
        <taxon>Magnoliopsida</taxon>
        <taxon>eudicotyledons</taxon>
        <taxon>Gunneridae</taxon>
        <taxon>Pentapetalae</taxon>
        <taxon>asterids</taxon>
        <taxon>campanulids</taxon>
        <taxon>Asterales</taxon>
        <taxon>Asteraceae</taxon>
        <taxon>Asteroideae</taxon>
        <taxon>Anthemideae</taxon>
        <taxon>Anthemidinae</taxon>
        <taxon>Tanacetum</taxon>
    </lineage>
</organism>
<feature type="compositionally biased region" description="Polar residues" evidence="2">
    <location>
        <begin position="242"/>
        <end position="253"/>
    </location>
</feature>
<evidence type="ECO:0000256" key="1">
    <source>
        <dbReference type="SAM" id="Coils"/>
    </source>
</evidence>
<keyword evidence="4" id="KW-1185">Reference proteome</keyword>
<proteinExistence type="predicted"/>
<dbReference type="CDD" id="cd09272">
    <property type="entry name" value="RNase_HI_RT_Ty1"/>
    <property type="match status" value="1"/>
</dbReference>
<dbReference type="PANTHER" id="PTHR11439">
    <property type="entry name" value="GAG-POL-RELATED RETROTRANSPOSON"/>
    <property type="match status" value="1"/>
</dbReference>
<reference evidence="3" key="1">
    <citation type="journal article" date="2022" name="Int. J. Mol. Sci.">
        <title>Draft Genome of Tanacetum Coccineum: Genomic Comparison of Closely Related Tanacetum-Family Plants.</title>
        <authorList>
            <person name="Yamashiro T."/>
            <person name="Shiraishi A."/>
            <person name="Nakayama K."/>
            <person name="Satake H."/>
        </authorList>
    </citation>
    <scope>NUCLEOTIDE SEQUENCE</scope>
</reference>
<sequence length="704" mass="80798">MFAEQAFWLSISDLISEQLVVPLTPVKIEVPSELPKVSLVNKSFQELKNHLAKFDKMVKERTTHSAITEGTWGFEHTREVFITQVIPFLNSLRESFKVFDNGLHDELNEVKTVFNQMEAAVEQYIVHIPVNSLEVIDEYESMRKRRCEEYNRNLTLEAELSKMNELLKTLKNNKEAHEDYLTQTKEHTDTLHGIVEQARKQNPRDPYLDYAFERKKLVAFTPMNKTRKIRSQEPKESLRVIPSTSASGSQSKNNIRKNRIMPTTCRNKKNKTVEVYPRKVMSSSNKRNHVSMCNANFKHAVKDANSKFVCSTCNGCLFYANHDKYVVTYINDVNKRVKSKSAKRKKIEWKPTGKVFTSVGHRWLPTGRTFTINGTKCPMTRITSNPIVPPKETSQTPVITPNPEVKNPCPLTPYVLPSKNDWDLLFQPMFDECFNPPPSIVSPVCVATPLKPADPTGYRQEEGIDFEESFTPVARIEAIRIFIANAANKNMTIYQNGCQDGFLKCPRGIFINQTKYSLETLKKYGMDTSNLVDTPMVDRTKLDKDLHGKLVNARHYRGLIGSLMYLTSSRPDPVFVVCMYADHVGCQDTRKSTSGSAQFLGDRLIMDLNSTNSLCNCDNKRAISLCCNNVQHSRSKHIDVRYHFIKEQVEIGLVELYFVRTEYQLADIFTKAFPREIFEFLINKIRMKSMSLETLKSLAEKNEE</sequence>
<gene>
    <name evidence="3" type="ORF">Tco_0941597</name>
</gene>
<dbReference type="Proteomes" id="UP001151760">
    <property type="component" value="Unassembled WGS sequence"/>
</dbReference>
<feature type="region of interest" description="Disordered" evidence="2">
    <location>
        <begin position="382"/>
        <end position="402"/>
    </location>
</feature>
<evidence type="ECO:0000256" key="2">
    <source>
        <dbReference type="SAM" id="MobiDB-lite"/>
    </source>
</evidence>
<dbReference type="PANTHER" id="PTHR11439:SF483">
    <property type="entry name" value="PEPTIDE SYNTHASE GLIP-LIKE, PUTATIVE (AFU_ORTHOLOGUE AFUA_3G12920)-RELATED"/>
    <property type="match status" value="1"/>
</dbReference>
<reference evidence="3" key="2">
    <citation type="submission" date="2022-01" db="EMBL/GenBank/DDBJ databases">
        <authorList>
            <person name="Yamashiro T."/>
            <person name="Shiraishi A."/>
            <person name="Satake H."/>
            <person name="Nakayama K."/>
        </authorList>
    </citation>
    <scope>NUCLEOTIDE SEQUENCE</scope>
</reference>
<feature type="compositionally biased region" description="Polar residues" evidence="2">
    <location>
        <begin position="382"/>
        <end position="399"/>
    </location>
</feature>
<evidence type="ECO:0000313" key="4">
    <source>
        <dbReference type="Proteomes" id="UP001151760"/>
    </source>
</evidence>